<dbReference type="Proteomes" id="UP000828390">
    <property type="component" value="Unassembled WGS sequence"/>
</dbReference>
<protein>
    <submittedName>
        <fullName evidence="1">Uncharacterized protein</fullName>
    </submittedName>
</protein>
<accession>A0A9D4EFP8</accession>
<keyword evidence="2" id="KW-1185">Reference proteome</keyword>
<gene>
    <name evidence="1" type="ORF">DPMN_180130</name>
</gene>
<evidence type="ECO:0000313" key="2">
    <source>
        <dbReference type="Proteomes" id="UP000828390"/>
    </source>
</evidence>
<sequence length="298" mass="33454">MQFPGSHSVTGSIHPAVTCNALAVTLLQSQYTQLLHTIPLLSICYRVNTPSCYIQFPCFHSVTESIHPVVTYNFLTVTLLQSPYTQLLCTIPWLSLCYRVHTPSCYVQFPSCHSVTEPINSAVMYNSLAVTLLQSPYTHLLPTIPLLSLCYRVHTPSCYVQFPGCHSVTGFIHSAVTYNSLAVTLLQSPYTQLLRTIPWLSLCYRVNTPRCYVQFPYCHSVTESIHLAVTYNALAVTLLQSPYTQLLRRIPWLSLCNMGHTLSCSVQFPGCHSVTRAIHSAVQYTSHTTFCNIIHFLS</sequence>
<evidence type="ECO:0000313" key="1">
    <source>
        <dbReference type="EMBL" id="KAH3778660.1"/>
    </source>
</evidence>
<reference evidence="1" key="1">
    <citation type="journal article" date="2019" name="bioRxiv">
        <title>The Genome of the Zebra Mussel, Dreissena polymorpha: A Resource for Invasive Species Research.</title>
        <authorList>
            <person name="McCartney M.A."/>
            <person name="Auch B."/>
            <person name="Kono T."/>
            <person name="Mallez S."/>
            <person name="Zhang Y."/>
            <person name="Obille A."/>
            <person name="Becker A."/>
            <person name="Abrahante J.E."/>
            <person name="Garbe J."/>
            <person name="Badalamenti J.P."/>
            <person name="Herman A."/>
            <person name="Mangelson H."/>
            <person name="Liachko I."/>
            <person name="Sullivan S."/>
            <person name="Sone E.D."/>
            <person name="Koren S."/>
            <person name="Silverstein K.A.T."/>
            <person name="Beckman K.B."/>
            <person name="Gohl D.M."/>
        </authorList>
    </citation>
    <scope>NUCLEOTIDE SEQUENCE</scope>
    <source>
        <strain evidence="1">Duluth1</strain>
        <tissue evidence="1">Whole animal</tissue>
    </source>
</reference>
<reference evidence="1" key="2">
    <citation type="submission" date="2020-11" db="EMBL/GenBank/DDBJ databases">
        <authorList>
            <person name="McCartney M.A."/>
            <person name="Auch B."/>
            <person name="Kono T."/>
            <person name="Mallez S."/>
            <person name="Becker A."/>
            <person name="Gohl D.M."/>
            <person name="Silverstein K.A.T."/>
            <person name="Koren S."/>
            <person name="Bechman K.B."/>
            <person name="Herman A."/>
            <person name="Abrahante J.E."/>
            <person name="Garbe J."/>
        </authorList>
    </citation>
    <scope>NUCLEOTIDE SEQUENCE</scope>
    <source>
        <strain evidence="1">Duluth1</strain>
        <tissue evidence="1">Whole animal</tissue>
    </source>
</reference>
<dbReference type="AlphaFoldDB" id="A0A9D4EFP8"/>
<name>A0A9D4EFP8_DREPO</name>
<dbReference type="EMBL" id="JAIWYP010000009">
    <property type="protein sequence ID" value="KAH3778660.1"/>
    <property type="molecule type" value="Genomic_DNA"/>
</dbReference>
<organism evidence="1 2">
    <name type="scientific">Dreissena polymorpha</name>
    <name type="common">Zebra mussel</name>
    <name type="synonym">Mytilus polymorpha</name>
    <dbReference type="NCBI Taxonomy" id="45954"/>
    <lineage>
        <taxon>Eukaryota</taxon>
        <taxon>Metazoa</taxon>
        <taxon>Spiralia</taxon>
        <taxon>Lophotrochozoa</taxon>
        <taxon>Mollusca</taxon>
        <taxon>Bivalvia</taxon>
        <taxon>Autobranchia</taxon>
        <taxon>Heteroconchia</taxon>
        <taxon>Euheterodonta</taxon>
        <taxon>Imparidentia</taxon>
        <taxon>Neoheterodontei</taxon>
        <taxon>Myida</taxon>
        <taxon>Dreissenoidea</taxon>
        <taxon>Dreissenidae</taxon>
        <taxon>Dreissena</taxon>
    </lineage>
</organism>
<proteinExistence type="predicted"/>
<comment type="caution">
    <text evidence="1">The sequence shown here is derived from an EMBL/GenBank/DDBJ whole genome shotgun (WGS) entry which is preliminary data.</text>
</comment>